<keyword evidence="4 8" id="KW-0285">Flavoprotein</keyword>
<dbReference type="OrthoDB" id="9812555at2"/>
<keyword evidence="6 8" id="KW-0560">Oxidoreductase</keyword>
<accession>A0A3N0CKH4</accession>
<sequence length="308" mass="32645">MTSLEKNINDMATQISLEITPQDALTFASTAESLPCLTRVYITAIPGSDLFGLVAASEKIRKTGMTPVPHIPARSISSREELESLLTNLSQVGVADLLLLAGSAPQPAGEFASSIDVLKSGIVQSVGFKRVDVAGHPEGSPDVPSSELISALLTKQSWAKDTGIEMAIVTQFAFTGDAYISWLKDIRASGVELPVIFGLPGLAKISTLIRYGLKCGIGPSLRVFRKQAGSMLKLATGSYSPDPIIVGLAEGLDDDEISNQRVGLHVFPFGALRSSVRYLATLNAGRFAVDSDGTIRTTEDAGLARRDV</sequence>
<evidence type="ECO:0000256" key="8">
    <source>
        <dbReference type="RuleBase" id="RU003862"/>
    </source>
</evidence>
<comment type="catalytic activity">
    <reaction evidence="7">
        <text>(6S)-5-methyl-5,6,7,8-tetrahydrofolate + NAD(+) = (6R)-5,10-methylene-5,6,7,8-tetrahydrofolate + NADH + H(+)</text>
        <dbReference type="Rhea" id="RHEA:19821"/>
        <dbReference type="ChEBI" id="CHEBI:15378"/>
        <dbReference type="ChEBI" id="CHEBI:15636"/>
        <dbReference type="ChEBI" id="CHEBI:18608"/>
        <dbReference type="ChEBI" id="CHEBI:57540"/>
        <dbReference type="ChEBI" id="CHEBI:57945"/>
        <dbReference type="EC" id="1.5.1.54"/>
    </reaction>
    <physiologicalReaction direction="right-to-left" evidence="7">
        <dbReference type="Rhea" id="RHEA:19823"/>
    </physiologicalReaction>
</comment>
<comment type="similarity">
    <text evidence="3 8">Belongs to the methylenetetrahydrofolate reductase family.</text>
</comment>
<proteinExistence type="inferred from homology"/>
<evidence type="ECO:0000313" key="10">
    <source>
        <dbReference type="Proteomes" id="UP000273807"/>
    </source>
</evidence>
<dbReference type="SUPFAM" id="SSF51730">
    <property type="entry name" value="FAD-linked oxidoreductase"/>
    <property type="match status" value="1"/>
</dbReference>
<comment type="pathway">
    <text evidence="2 8">One-carbon metabolism; tetrahydrofolate interconversion.</text>
</comment>
<evidence type="ECO:0000256" key="3">
    <source>
        <dbReference type="ARBA" id="ARBA00006743"/>
    </source>
</evidence>
<dbReference type="GO" id="GO:0035999">
    <property type="term" value="P:tetrahydrofolate interconversion"/>
    <property type="evidence" value="ECO:0007669"/>
    <property type="project" value="UniProtKB-UniPathway"/>
</dbReference>
<gene>
    <name evidence="9" type="ORF">D7003_00810</name>
</gene>
<dbReference type="EMBL" id="RBED01000004">
    <property type="protein sequence ID" value="RNL63423.1"/>
    <property type="molecule type" value="Genomic_DNA"/>
</dbReference>
<dbReference type="PANTHER" id="PTHR45754">
    <property type="entry name" value="METHYLENETETRAHYDROFOLATE REDUCTASE"/>
    <property type="match status" value="1"/>
</dbReference>
<keyword evidence="5 8" id="KW-0274">FAD</keyword>
<evidence type="ECO:0000256" key="7">
    <source>
        <dbReference type="ARBA" id="ARBA00048628"/>
    </source>
</evidence>
<evidence type="ECO:0000256" key="5">
    <source>
        <dbReference type="ARBA" id="ARBA00022827"/>
    </source>
</evidence>
<name>A0A3N0CKH4_9MICC</name>
<dbReference type="Pfam" id="PF02219">
    <property type="entry name" value="MTHFR"/>
    <property type="match status" value="1"/>
</dbReference>
<dbReference type="PANTHER" id="PTHR45754:SF3">
    <property type="entry name" value="METHYLENETETRAHYDROFOLATE REDUCTASE (NADPH)"/>
    <property type="match status" value="1"/>
</dbReference>
<reference evidence="9 10" key="1">
    <citation type="submission" date="2018-10" db="EMBL/GenBank/DDBJ databases">
        <title>Genome sequencing of Arthrobacter oryzae TNB02.</title>
        <authorList>
            <person name="Cho Y.-J."/>
            <person name="Cho A."/>
            <person name="Kim O.-S."/>
        </authorList>
    </citation>
    <scope>NUCLEOTIDE SEQUENCE [LARGE SCALE GENOMIC DNA]</scope>
    <source>
        <strain evidence="9 10">TNB02</strain>
    </source>
</reference>
<evidence type="ECO:0000256" key="2">
    <source>
        <dbReference type="ARBA" id="ARBA00004777"/>
    </source>
</evidence>
<dbReference type="RefSeq" id="WP_123253629.1">
    <property type="nucleotide sequence ID" value="NZ_RBED01000004.1"/>
</dbReference>
<dbReference type="GO" id="GO:0071949">
    <property type="term" value="F:FAD binding"/>
    <property type="evidence" value="ECO:0007669"/>
    <property type="project" value="TreeGrafter"/>
</dbReference>
<dbReference type="InterPro" id="IPR029041">
    <property type="entry name" value="FAD-linked_oxidoreductase-like"/>
</dbReference>
<dbReference type="InterPro" id="IPR003171">
    <property type="entry name" value="Mehydrof_redctse-like"/>
</dbReference>
<comment type="caution">
    <text evidence="9">The sequence shown here is derived from an EMBL/GenBank/DDBJ whole genome shotgun (WGS) entry which is preliminary data.</text>
</comment>
<dbReference type="GO" id="GO:0005829">
    <property type="term" value="C:cytosol"/>
    <property type="evidence" value="ECO:0007669"/>
    <property type="project" value="TreeGrafter"/>
</dbReference>
<comment type="cofactor">
    <cofactor evidence="1 8">
        <name>FAD</name>
        <dbReference type="ChEBI" id="CHEBI:57692"/>
    </cofactor>
</comment>
<dbReference type="AlphaFoldDB" id="A0A3N0CKH4"/>
<dbReference type="UniPathway" id="UPA00193"/>
<protein>
    <recommendedName>
        <fullName evidence="8">Methylenetetrahydrofolate reductase</fullName>
    </recommendedName>
</protein>
<keyword evidence="10" id="KW-1185">Reference proteome</keyword>
<dbReference type="Gene3D" id="3.20.20.220">
    <property type="match status" value="1"/>
</dbReference>
<dbReference type="Proteomes" id="UP000273807">
    <property type="component" value="Unassembled WGS sequence"/>
</dbReference>
<evidence type="ECO:0000256" key="1">
    <source>
        <dbReference type="ARBA" id="ARBA00001974"/>
    </source>
</evidence>
<evidence type="ECO:0000313" key="9">
    <source>
        <dbReference type="EMBL" id="RNL63423.1"/>
    </source>
</evidence>
<dbReference type="GO" id="GO:0009086">
    <property type="term" value="P:methionine biosynthetic process"/>
    <property type="evidence" value="ECO:0007669"/>
    <property type="project" value="TreeGrafter"/>
</dbReference>
<dbReference type="GO" id="GO:0106312">
    <property type="term" value="F:methylenetetrahydrofolate reductase (NADH) activity"/>
    <property type="evidence" value="ECO:0007669"/>
    <property type="project" value="UniProtKB-EC"/>
</dbReference>
<organism evidence="9 10">
    <name type="scientific">Arthrobacter oryzae</name>
    <dbReference type="NCBI Taxonomy" id="409290"/>
    <lineage>
        <taxon>Bacteria</taxon>
        <taxon>Bacillati</taxon>
        <taxon>Actinomycetota</taxon>
        <taxon>Actinomycetes</taxon>
        <taxon>Micrococcales</taxon>
        <taxon>Micrococcaceae</taxon>
        <taxon>Arthrobacter</taxon>
    </lineage>
</organism>
<evidence type="ECO:0000256" key="4">
    <source>
        <dbReference type="ARBA" id="ARBA00022630"/>
    </source>
</evidence>
<evidence type="ECO:0000256" key="6">
    <source>
        <dbReference type="ARBA" id="ARBA00023002"/>
    </source>
</evidence>